<dbReference type="InterPro" id="IPR050475">
    <property type="entry name" value="Prenyltransferase_related"/>
</dbReference>
<proteinExistence type="predicted"/>
<evidence type="ECO:0008006" key="8">
    <source>
        <dbReference type="Google" id="ProtNLM"/>
    </source>
</evidence>
<dbReference type="InterPro" id="IPR000537">
    <property type="entry name" value="UbiA_prenyltransferase"/>
</dbReference>
<feature type="transmembrane region" description="Helical" evidence="5">
    <location>
        <begin position="286"/>
        <end position="306"/>
    </location>
</feature>
<organism evidence="6 7">
    <name type="scientific">Delitschia confertaspora ATCC 74209</name>
    <dbReference type="NCBI Taxonomy" id="1513339"/>
    <lineage>
        <taxon>Eukaryota</taxon>
        <taxon>Fungi</taxon>
        <taxon>Dikarya</taxon>
        <taxon>Ascomycota</taxon>
        <taxon>Pezizomycotina</taxon>
        <taxon>Dothideomycetes</taxon>
        <taxon>Pleosporomycetidae</taxon>
        <taxon>Pleosporales</taxon>
        <taxon>Delitschiaceae</taxon>
        <taxon>Delitschia</taxon>
    </lineage>
</organism>
<evidence type="ECO:0000313" key="7">
    <source>
        <dbReference type="Proteomes" id="UP000799536"/>
    </source>
</evidence>
<dbReference type="PANTHER" id="PTHR42723">
    <property type="entry name" value="CHLOROPHYLL SYNTHASE"/>
    <property type="match status" value="1"/>
</dbReference>
<dbReference type="CDD" id="cd13965">
    <property type="entry name" value="PT_UbiA_3"/>
    <property type="match status" value="1"/>
</dbReference>
<evidence type="ECO:0000313" key="6">
    <source>
        <dbReference type="EMBL" id="KAF2202991.1"/>
    </source>
</evidence>
<evidence type="ECO:0000256" key="1">
    <source>
        <dbReference type="ARBA" id="ARBA00004141"/>
    </source>
</evidence>
<keyword evidence="7" id="KW-1185">Reference proteome</keyword>
<dbReference type="GO" id="GO:0016020">
    <property type="term" value="C:membrane"/>
    <property type="evidence" value="ECO:0007669"/>
    <property type="project" value="UniProtKB-SubCell"/>
</dbReference>
<feature type="transmembrane region" description="Helical" evidence="5">
    <location>
        <begin position="217"/>
        <end position="237"/>
    </location>
</feature>
<reference evidence="6" key="1">
    <citation type="journal article" date="2020" name="Stud. Mycol.">
        <title>101 Dothideomycetes genomes: a test case for predicting lifestyles and emergence of pathogens.</title>
        <authorList>
            <person name="Haridas S."/>
            <person name="Albert R."/>
            <person name="Binder M."/>
            <person name="Bloem J."/>
            <person name="Labutti K."/>
            <person name="Salamov A."/>
            <person name="Andreopoulos B."/>
            <person name="Baker S."/>
            <person name="Barry K."/>
            <person name="Bills G."/>
            <person name="Bluhm B."/>
            <person name="Cannon C."/>
            <person name="Castanera R."/>
            <person name="Culley D."/>
            <person name="Daum C."/>
            <person name="Ezra D."/>
            <person name="Gonzalez J."/>
            <person name="Henrissat B."/>
            <person name="Kuo A."/>
            <person name="Liang C."/>
            <person name="Lipzen A."/>
            <person name="Lutzoni F."/>
            <person name="Magnuson J."/>
            <person name="Mondo S."/>
            <person name="Nolan M."/>
            <person name="Ohm R."/>
            <person name="Pangilinan J."/>
            <person name="Park H.-J."/>
            <person name="Ramirez L."/>
            <person name="Alfaro M."/>
            <person name="Sun H."/>
            <person name="Tritt A."/>
            <person name="Yoshinaga Y."/>
            <person name="Zwiers L.-H."/>
            <person name="Turgeon B."/>
            <person name="Goodwin S."/>
            <person name="Spatafora J."/>
            <person name="Crous P."/>
            <person name="Grigoriev I."/>
        </authorList>
    </citation>
    <scope>NUCLEOTIDE SEQUENCE</scope>
    <source>
        <strain evidence="6">ATCC 74209</strain>
    </source>
</reference>
<keyword evidence="3 5" id="KW-1133">Transmembrane helix</keyword>
<sequence>MISKFQTNLNGPPRLISKILEEGVDFHHLSGFLGYHLYSIWLFTFSDLKTIVIPKTIFGTMSAFAAPVFNLSVYSNHSEICSRIPLAALWVYINFLPFAIDNQRQTSSIEEDRLNKPWRTMPSGRMTKSQANILMCCLYPIAVFASWRIGGMMQSLSLIALGFWYNDMGGADKSCITRNLINALGYVCFSSGAMEAALGQPLLTIPTNTLISAYETVISSVLCQWFAIIAGVVFTTVHSQDLYDQAGDSAIGRRSVPLVIGDFPARVIVAVFMLFWSFFIPRFWRTTLLSTMLVGGLGLAVVIRILAFRNVRSDRKTFLMWNIWVVSLYMLPILKMYDSGLTQ</sequence>
<gene>
    <name evidence="6" type="ORF">GQ43DRAFT_291648</name>
</gene>
<feature type="transmembrane region" description="Helical" evidence="5">
    <location>
        <begin position="318"/>
        <end position="337"/>
    </location>
</feature>
<accession>A0A9P4JRE0</accession>
<dbReference type="GO" id="GO:0016765">
    <property type="term" value="F:transferase activity, transferring alkyl or aryl (other than methyl) groups"/>
    <property type="evidence" value="ECO:0007669"/>
    <property type="project" value="InterPro"/>
</dbReference>
<evidence type="ECO:0000256" key="3">
    <source>
        <dbReference type="ARBA" id="ARBA00022989"/>
    </source>
</evidence>
<dbReference type="Proteomes" id="UP000799536">
    <property type="component" value="Unassembled WGS sequence"/>
</dbReference>
<comment type="subcellular location">
    <subcellularLocation>
        <location evidence="1">Membrane</location>
        <topology evidence="1">Multi-pass membrane protein</topology>
    </subcellularLocation>
</comment>
<dbReference type="EMBL" id="ML993917">
    <property type="protein sequence ID" value="KAF2202991.1"/>
    <property type="molecule type" value="Genomic_DNA"/>
</dbReference>
<protein>
    <recommendedName>
        <fullName evidence="8">Digeranylgeranylglyceryl phosphate synthase</fullName>
    </recommendedName>
</protein>
<comment type="caution">
    <text evidence="6">The sequence shown here is derived from an EMBL/GenBank/DDBJ whole genome shotgun (WGS) entry which is preliminary data.</text>
</comment>
<dbReference type="AlphaFoldDB" id="A0A9P4JRE0"/>
<feature type="transmembrane region" description="Helical" evidence="5">
    <location>
        <begin position="258"/>
        <end position="280"/>
    </location>
</feature>
<dbReference type="OrthoDB" id="434972at2759"/>
<dbReference type="PANTHER" id="PTHR42723:SF1">
    <property type="entry name" value="CHLOROPHYLL SYNTHASE, CHLOROPLASTIC"/>
    <property type="match status" value="1"/>
</dbReference>
<name>A0A9P4JRE0_9PLEO</name>
<evidence type="ECO:0000256" key="4">
    <source>
        <dbReference type="ARBA" id="ARBA00023136"/>
    </source>
</evidence>
<keyword evidence="4 5" id="KW-0472">Membrane</keyword>
<evidence type="ECO:0000256" key="2">
    <source>
        <dbReference type="ARBA" id="ARBA00022692"/>
    </source>
</evidence>
<keyword evidence="2 5" id="KW-0812">Transmembrane</keyword>
<evidence type="ECO:0000256" key="5">
    <source>
        <dbReference type="SAM" id="Phobius"/>
    </source>
</evidence>
<dbReference type="Pfam" id="PF01040">
    <property type="entry name" value="UbiA"/>
    <property type="match status" value="1"/>
</dbReference>